<reference evidence="2" key="1">
    <citation type="submission" date="2021-01" db="UniProtKB">
        <authorList>
            <consortium name="EnsemblMetazoa"/>
        </authorList>
    </citation>
    <scope>IDENTIFICATION</scope>
</reference>
<feature type="compositionally biased region" description="Polar residues" evidence="1">
    <location>
        <begin position="34"/>
        <end position="44"/>
    </location>
</feature>
<feature type="region of interest" description="Disordered" evidence="1">
    <location>
        <begin position="442"/>
        <end position="462"/>
    </location>
</feature>
<proteinExistence type="predicted"/>
<keyword evidence="3" id="KW-1185">Reference proteome</keyword>
<dbReference type="AlphaFoldDB" id="A0A7M5V3W7"/>
<dbReference type="EnsemblMetazoa" id="CLYHEMT003107.1">
    <property type="protein sequence ID" value="CLYHEMP003107.1"/>
    <property type="gene ID" value="CLYHEMG003107"/>
</dbReference>
<sequence>MEDDEDFIAPQNSTVEGFRIPRQSIDPLRIRNSAPPTVTTTPHNSFLHLEKKKDEEEKTPDSPFISPREVKDGISFHNSLQDRLYQYPSRKATPIGFKKINTFISKRNINTPAQNQLVPNPSNRTVKKEVSVENVENYKKPSKNVKQDESHNHLAVMTDEDYEYDSPMFPIIYKLFKRLGWPCDGILEGKVPKPNDKSIDTQIRHLEDDGKFVYCVMRHPDLLNPLHDPYDIIPATAKDIIGSDCYFTISASHFSKVSSKEGTRVTPILEWMATRTLYYKINRIPVFKQFRLWKAFRLWRMILKIDKNLNNGGQVKDQLIISQQPFIGALVDIQTQCQFLCQDKDNGILDINLSRVYNLDEFCELQQQQCLKCHQKLTSFRSSISVMLLDILKSCYDEELKKVEQHIIDLKNQQKVKKKPKIENRKNSFKYIQEKYKLNRTNEKSNLRKPQPKEEEEDERKEANSFKFTRRTLLKIIFKKLYRFIRLVDFIVMDHIRRMTLRTMQHLQQYVLASFNKDRHPFQKEVFDINGNTGNICHPLFRIVLTLCKGN</sequence>
<protein>
    <submittedName>
        <fullName evidence="2">Uncharacterized protein</fullName>
    </submittedName>
</protein>
<evidence type="ECO:0000313" key="2">
    <source>
        <dbReference type="EnsemblMetazoa" id="CLYHEMP003107.1"/>
    </source>
</evidence>
<dbReference type="Proteomes" id="UP000594262">
    <property type="component" value="Unplaced"/>
</dbReference>
<feature type="compositionally biased region" description="Basic and acidic residues" evidence="1">
    <location>
        <begin position="48"/>
        <end position="60"/>
    </location>
</feature>
<dbReference type="OrthoDB" id="424310at2759"/>
<evidence type="ECO:0000256" key="1">
    <source>
        <dbReference type="SAM" id="MobiDB-lite"/>
    </source>
</evidence>
<organism evidence="2 3">
    <name type="scientific">Clytia hemisphaerica</name>
    <dbReference type="NCBI Taxonomy" id="252671"/>
    <lineage>
        <taxon>Eukaryota</taxon>
        <taxon>Metazoa</taxon>
        <taxon>Cnidaria</taxon>
        <taxon>Hydrozoa</taxon>
        <taxon>Hydroidolina</taxon>
        <taxon>Leptothecata</taxon>
        <taxon>Obeliida</taxon>
        <taxon>Clytiidae</taxon>
        <taxon>Clytia</taxon>
    </lineage>
</organism>
<accession>A0A7M5V3W7</accession>
<feature type="region of interest" description="Disordered" evidence="1">
    <location>
        <begin position="23"/>
        <end position="69"/>
    </location>
</feature>
<name>A0A7M5V3W7_9CNID</name>
<evidence type="ECO:0000313" key="3">
    <source>
        <dbReference type="Proteomes" id="UP000594262"/>
    </source>
</evidence>